<keyword evidence="5" id="KW-0406">Ion transport</keyword>
<evidence type="ECO:0000256" key="2">
    <source>
        <dbReference type="ARBA" id="ARBA00022448"/>
    </source>
</evidence>
<dbReference type="CDD" id="cd00997">
    <property type="entry name" value="PBP2_GluR0"/>
    <property type="match status" value="1"/>
</dbReference>
<dbReference type="OrthoDB" id="9768183at2"/>
<keyword evidence="15" id="KW-1185">Reference proteome</keyword>
<keyword evidence="3 10" id="KW-0812">Transmembrane</keyword>
<keyword evidence="8" id="KW-0325">Glycoprotein</keyword>
<dbReference type="GO" id="GO:0015276">
    <property type="term" value="F:ligand-gated monoatomic ion channel activity"/>
    <property type="evidence" value="ECO:0007669"/>
    <property type="project" value="InterPro"/>
</dbReference>
<feature type="transmembrane region" description="Helical" evidence="10">
    <location>
        <begin position="197"/>
        <end position="215"/>
    </location>
</feature>
<evidence type="ECO:0000259" key="12">
    <source>
        <dbReference type="SMART" id="SM00062"/>
    </source>
</evidence>
<reference evidence="14 15" key="1">
    <citation type="journal article" date="2014" name="Int. J. Syst. Evol. Microbiol.">
        <title>Celeribacter indicus sp. nov., a polycyclic aromatic hydrocarbon-degrading bacterium from deep-sea sediment and reclassification of Huaishuia halophila as Celeribacter halophilus comb. nov.</title>
        <authorList>
            <person name="Lai Q."/>
            <person name="Cao J."/>
            <person name="Yuan J."/>
            <person name="Li F."/>
            <person name="Shao Z."/>
        </authorList>
    </citation>
    <scope>NUCLEOTIDE SEQUENCE [LARGE SCALE GENOMIC DNA]</scope>
    <source>
        <strain evidence="14">P73</strain>
    </source>
</reference>
<evidence type="ECO:0000313" key="15">
    <source>
        <dbReference type="Proteomes" id="UP000031521"/>
    </source>
</evidence>
<keyword evidence="2" id="KW-0813">Transport</keyword>
<feature type="transmembrane region" description="Helical" evidence="10">
    <location>
        <begin position="165"/>
        <end position="185"/>
    </location>
</feature>
<evidence type="ECO:0000259" key="13">
    <source>
        <dbReference type="SMART" id="SM00079"/>
    </source>
</evidence>
<evidence type="ECO:0000256" key="11">
    <source>
        <dbReference type="SAM" id="SignalP"/>
    </source>
</evidence>
<dbReference type="Gene3D" id="3.40.190.10">
    <property type="entry name" value="Periplasmic binding protein-like II"/>
    <property type="match status" value="3"/>
</dbReference>
<proteinExistence type="predicted"/>
<keyword evidence="9" id="KW-0407">Ion channel</keyword>
<dbReference type="AlphaFoldDB" id="A0A0B5DU62"/>
<dbReference type="HOGENOM" id="CLU_019602_21_0_5"/>
<evidence type="ECO:0000256" key="1">
    <source>
        <dbReference type="ARBA" id="ARBA00004141"/>
    </source>
</evidence>
<dbReference type="SUPFAM" id="SSF81324">
    <property type="entry name" value="Voltage-gated potassium channels"/>
    <property type="match status" value="1"/>
</dbReference>
<sequence>MTHFFRCLVGLLLCLPPLAGGAQDLTLATVTRPPFSMVEDGEETGFAIDLWRALAEDLGWDYEIRRVGSFPDMLGLIERGEAHAAIANISITADRELVMDFSQPIFEAGLQIMVPADDSTRSVWSLILSRDLLVDMFAAFCLLFACGMLMWYFERRKQPYFDMPVRHAMFPAFWWALNLVVNGGFEERQPRSLLGRLFGVVLVISSLFVVSIFVARITTLLTIDAIQSNVNGLNDLYGRQVGTIGSSTSAAFLDRRDLRYVSFDTPAALFGAFEEGRIDAVVYDAPLLAHYVNTAGQGEARLIGQIFLPENYGIALPSNSPYANALNHSLLKLREDGTYDTIYRKWFGAK</sequence>
<evidence type="ECO:0000256" key="10">
    <source>
        <dbReference type="SAM" id="Phobius"/>
    </source>
</evidence>
<dbReference type="Proteomes" id="UP000031521">
    <property type="component" value="Chromosome"/>
</dbReference>
<gene>
    <name evidence="14" type="ORF">P73_0050</name>
</gene>
<dbReference type="KEGG" id="cid:P73_0050"/>
<feature type="signal peptide" evidence="11">
    <location>
        <begin position="1"/>
        <end position="22"/>
    </location>
</feature>
<dbReference type="InterPro" id="IPR001320">
    <property type="entry name" value="Iontro_rcpt_C"/>
</dbReference>
<dbReference type="Gene3D" id="1.10.287.70">
    <property type="match status" value="1"/>
</dbReference>
<dbReference type="InterPro" id="IPR015683">
    <property type="entry name" value="Ionotropic_Glu_rcpt"/>
</dbReference>
<evidence type="ECO:0000256" key="3">
    <source>
        <dbReference type="ARBA" id="ARBA00022692"/>
    </source>
</evidence>
<feature type="domain" description="Solute-binding protein family 3/N-terminal" evidence="12">
    <location>
        <begin position="24"/>
        <end position="350"/>
    </location>
</feature>
<evidence type="ECO:0000313" key="14">
    <source>
        <dbReference type="EMBL" id="AJE44765.1"/>
    </source>
</evidence>
<accession>A0A0B5DU62</accession>
<evidence type="ECO:0000256" key="4">
    <source>
        <dbReference type="ARBA" id="ARBA00022989"/>
    </source>
</evidence>
<dbReference type="SUPFAM" id="SSF53850">
    <property type="entry name" value="Periplasmic binding protein-like II"/>
    <property type="match status" value="1"/>
</dbReference>
<dbReference type="SMART" id="SM00079">
    <property type="entry name" value="PBPe"/>
    <property type="match status" value="1"/>
</dbReference>
<dbReference type="Pfam" id="PF00060">
    <property type="entry name" value="Lig_chan"/>
    <property type="match status" value="1"/>
</dbReference>
<dbReference type="STRING" id="1208324.P73_0050"/>
<evidence type="ECO:0000256" key="9">
    <source>
        <dbReference type="ARBA" id="ARBA00023303"/>
    </source>
</evidence>
<protein>
    <submittedName>
        <fullName evidence="14">Glutamine ABC transporter substrate-binding protein</fullName>
    </submittedName>
</protein>
<keyword evidence="6 10" id="KW-0472">Membrane</keyword>
<keyword evidence="7" id="KW-0675">Receptor</keyword>
<keyword evidence="4 10" id="KW-1133">Transmembrane helix</keyword>
<dbReference type="InterPro" id="IPR001638">
    <property type="entry name" value="Solute-binding_3/MltF_N"/>
</dbReference>
<evidence type="ECO:0000256" key="6">
    <source>
        <dbReference type="ARBA" id="ARBA00023136"/>
    </source>
</evidence>
<keyword evidence="11" id="KW-0732">Signal</keyword>
<dbReference type="GO" id="GO:0016020">
    <property type="term" value="C:membrane"/>
    <property type="evidence" value="ECO:0007669"/>
    <property type="project" value="UniProtKB-SubCell"/>
</dbReference>
<evidence type="ECO:0000256" key="7">
    <source>
        <dbReference type="ARBA" id="ARBA00023170"/>
    </source>
</evidence>
<name>A0A0B5DU62_9RHOB</name>
<feature type="domain" description="Ionotropic glutamate receptor C-terminal" evidence="13">
    <location>
        <begin position="24"/>
        <end position="349"/>
    </location>
</feature>
<dbReference type="Pfam" id="PF00497">
    <property type="entry name" value="SBP_bac_3"/>
    <property type="match status" value="1"/>
</dbReference>
<dbReference type="RefSeq" id="WP_043867950.1">
    <property type="nucleotide sequence ID" value="NZ_CP004393.1"/>
</dbReference>
<comment type="subcellular location">
    <subcellularLocation>
        <location evidence="1">Membrane</location>
        <topology evidence="1">Multi-pass membrane protein</topology>
    </subcellularLocation>
</comment>
<evidence type="ECO:0000256" key="5">
    <source>
        <dbReference type="ARBA" id="ARBA00023065"/>
    </source>
</evidence>
<organism evidence="14 15">
    <name type="scientific">Celeribacter indicus</name>
    <dbReference type="NCBI Taxonomy" id="1208324"/>
    <lineage>
        <taxon>Bacteria</taxon>
        <taxon>Pseudomonadati</taxon>
        <taxon>Pseudomonadota</taxon>
        <taxon>Alphaproteobacteria</taxon>
        <taxon>Rhodobacterales</taxon>
        <taxon>Roseobacteraceae</taxon>
        <taxon>Celeribacter</taxon>
    </lineage>
</organism>
<feature type="transmembrane region" description="Helical" evidence="10">
    <location>
        <begin position="132"/>
        <end position="153"/>
    </location>
</feature>
<dbReference type="SMART" id="SM00062">
    <property type="entry name" value="PBPb"/>
    <property type="match status" value="1"/>
</dbReference>
<feature type="chain" id="PRO_5002100553" evidence="11">
    <location>
        <begin position="23"/>
        <end position="350"/>
    </location>
</feature>
<dbReference type="PANTHER" id="PTHR18966">
    <property type="entry name" value="IONOTROPIC GLUTAMATE RECEPTOR"/>
    <property type="match status" value="1"/>
</dbReference>
<dbReference type="EMBL" id="CP004393">
    <property type="protein sequence ID" value="AJE44765.1"/>
    <property type="molecule type" value="Genomic_DNA"/>
</dbReference>
<evidence type="ECO:0000256" key="8">
    <source>
        <dbReference type="ARBA" id="ARBA00023180"/>
    </source>
</evidence>